<dbReference type="Pfam" id="PF07460">
    <property type="entry name" value="NUMOD3"/>
    <property type="match status" value="1"/>
</dbReference>
<accession>A0A0F9EZM3</accession>
<reference evidence="2" key="1">
    <citation type="journal article" date="2015" name="Nature">
        <title>Complex archaea that bridge the gap between prokaryotes and eukaryotes.</title>
        <authorList>
            <person name="Spang A."/>
            <person name="Saw J.H."/>
            <person name="Jorgensen S.L."/>
            <person name="Zaremba-Niedzwiedzka K."/>
            <person name="Martijn J."/>
            <person name="Lind A.E."/>
            <person name="van Eijk R."/>
            <person name="Schleper C."/>
            <person name="Guy L."/>
            <person name="Ettema T.J."/>
        </authorList>
    </citation>
    <scope>NUCLEOTIDE SEQUENCE</scope>
</reference>
<name>A0A0F9EZM3_9ZZZZ</name>
<feature type="non-terminal residue" evidence="2">
    <location>
        <position position="1"/>
    </location>
</feature>
<feature type="domain" description="Nuclease associated modular" evidence="1">
    <location>
        <begin position="21"/>
        <end position="41"/>
    </location>
</feature>
<comment type="caution">
    <text evidence="2">The sequence shown here is derived from an EMBL/GenBank/DDBJ whole genome shotgun (WGS) entry which is preliminary data.</text>
</comment>
<evidence type="ECO:0000259" key="1">
    <source>
        <dbReference type="Pfam" id="PF07460"/>
    </source>
</evidence>
<dbReference type="SUPFAM" id="SSF64496">
    <property type="entry name" value="DNA-binding domain of intron-encoded endonucleases"/>
    <property type="match status" value="1"/>
</dbReference>
<proteinExistence type="predicted"/>
<sequence>PNLKKQNKIKKLMLEHYIDRSGDKNPFFGKQHSEKTKKTMSRNNWMKKHTGSLNPNWKGGCRKNERNDPAYHQWIKLVKKRDNNTCRINDEHCKGYNIVHHIFNWREYKKLRYEINNGITLCQAHHPLKRAKEKRLIPFFQGLVPVLNEVFCQQ</sequence>
<dbReference type="InterPro" id="IPR003611">
    <property type="entry name" value="NUMOD3"/>
</dbReference>
<gene>
    <name evidence="2" type="ORF">LCGC14_2367370</name>
</gene>
<organism evidence="2">
    <name type="scientific">marine sediment metagenome</name>
    <dbReference type="NCBI Taxonomy" id="412755"/>
    <lineage>
        <taxon>unclassified sequences</taxon>
        <taxon>metagenomes</taxon>
        <taxon>ecological metagenomes</taxon>
    </lineage>
</organism>
<dbReference type="AlphaFoldDB" id="A0A0F9EZM3"/>
<evidence type="ECO:0000313" key="2">
    <source>
        <dbReference type="EMBL" id="KKL41729.1"/>
    </source>
</evidence>
<dbReference type="EMBL" id="LAZR01034820">
    <property type="protein sequence ID" value="KKL41729.1"/>
    <property type="molecule type" value="Genomic_DNA"/>
</dbReference>
<protein>
    <recommendedName>
        <fullName evidence="1">Nuclease associated modular domain-containing protein</fullName>
    </recommendedName>
</protein>
<dbReference type="GO" id="GO:0003677">
    <property type="term" value="F:DNA binding"/>
    <property type="evidence" value="ECO:0007669"/>
    <property type="project" value="InterPro"/>
</dbReference>